<organism evidence="1 2">
    <name type="scientific">Brevibacillus ruminantium</name>
    <dbReference type="NCBI Taxonomy" id="2950604"/>
    <lineage>
        <taxon>Bacteria</taxon>
        <taxon>Bacillati</taxon>
        <taxon>Bacillota</taxon>
        <taxon>Bacilli</taxon>
        <taxon>Bacillales</taxon>
        <taxon>Paenibacillaceae</taxon>
        <taxon>Brevibacillus</taxon>
    </lineage>
</organism>
<proteinExistence type="predicted"/>
<accession>A0ABY4WDY8</accession>
<keyword evidence="2" id="KW-1185">Reference proteome</keyword>
<reference evidence="1" key="1">
    <citation type="submission" date="2022-06" db="EMBL/GenBank/DDBJ databases">
        <title>Genome sequencing of Brevibacillus sp. BB3-R1.</title>
        <authorList>
            <person name="Heo J."/>
            <person name="Lee D."/>
            <person name="Won M."/>
            <person name="Han B.-H."/>
            <person name="Hong S.-B."/>
            <person name="Kwon S.-W."/>
        </authorList>
    </citation>
    <scope>NUCLEOTIDE SEQUENCE</scope>
    <source>
        <strain evidence="1">BB3-R1</strain>
    </source>
</reference>
<dbReference type="EMBL" id="CP098755">
    <property type="protein sequence ID" value="USG64000.1"/>
    <property type="molecule type" value="Genomic_DNA"/>
</dbReference>
<gene>
    <name evidence="1" type="ORF">NDK47_17780</name>
</gene>
<sequence>MSTFKDEILARIKDHKEKRVQYTTALNGLLQELKVSPDAIDAHVQLVDDIQLVWKIKIHDVTIELSAKDIDEQLQFEQAHAEMSGEEPKSLKEVLQELIVHSFKYY</sequence>
<protein>
    <recommendedName>
        <fullName evidence="3">Phage protein</fullName>
    </recommendedName>
</protein>
<dbReference type="RefSeq" id="WP_251871085.1">
    <property type="nucleotide sequence ID" value="NZ_CP098755.1"/>
</dbReference>
<evidence type="ECO:0008006" key="3">
    <source>
        <dbReference type="Google" id="ProtNLM"/>
    </source>
</evidence>
<evidence type="ECO:0000313" key="2">
    <source>
        <dbReference type="Proteomes" id="UP001056500"/>
    </source>
</evidence>
<dbReference type="Proteomes" id="UP001056500">
    <property type="component" value="Chromosome"/>
</dbReference>
<name>A0ABY4WDY8_9BACL</name>
<evidence type="ECO:0000313" key="1">
    <source>
        <dbReference type="EMBL" id="USG64000.1"/>
    </source>
</evidence>